<dbReference type="HOGENOM" id="CLU_1150259_0_0_10"/>
<protein>
    <submittedName>
        <fullName evidence="1">Putative lipoprotein</fullName>
    </submittedName>
</protein>
<evidence type="ECO:0000313" key="1">
    <source>
        <dbReference type="EMBL" id="ACE03692.1"/>
    </source>
</evidence>
<accession>B3ENG2</accession>
<organism evidence="1">
    <name type="scientific">Chlorobium phaeobacteroides (strain BS1)</name>
    <dbReference type="NCBI Taxonomy" id="331678"/>
    <lineage>
        <taxon>Bacteria</taxon>
        <taxon>Pseudomonadati</taxon>
        <taxon>Chlorobiota</taxon>
        <taxon>Chlorobiia</taxon>
        <taxon>Chlorobiales</taxon>
        <taxon>Chlorobiaceae</taxon>
        <taxon>Chlorobium/Pelodictyon group</taxon>
        <taxon>Chlorobium</taxon>
    </lineage>
</organism>
<dbReference type="KEGG" id="cpb:Cphamn1_0738"/>
<proteinExistence type="predicted"/>
<reference evidence="1" key="1">
    <citation type="submission" date="2008-06" db="EMBL/GenBank/DDBJ databases">
        <title>Complete sequence of Chlorobium phaeobacteroides BS1.</title>
        <authorList>
            <consortium name="US DOE Joint Genome Institute"/>
            <person name="Lucas S."/>
            <person name="Copeland A."/>
            <person name="Lapidus A."/>
            <person name="Glavina del Rio T."/>
            <person name="Dalin E."/>
            <person name="Tice H."/>
            <person name="Bruce D."/>
            <person name="Goodwin L."/>
            <person name="Pitluck S."/>
            <person name="Schmutz J."/>
            <person name="Larimer F."/>
            <person name="Land M."/>
            <person name="Hauser L."/>
            <person name="Kyrpides N."/>
            <person name="Ovchinnikova G."/>
            <person name="Li T."/>
            <person name="Liu Z."/>
            <person name="Zhao F."/>
            <person name="Overmann J."/>
            <person name="Bryant D.A."/>
            <person name="Richardson P."/>
        </authorList>
    </citation>
    <scope>NUCLEOTIDE SEQUENCE [LARGE SCALE GENOMIC DNA]</scope>
    <source>
        <strain evidence="1">BS1</strain>
    </source>
</reference>
<dbReference type="EMBL" id="CP001101">
    <property type="protein sequence ID" value="ACE03692.1"/>
    <property type="molecule type" value="Genomic_DNA"/>
</dbReference>
<gene>
    <name evidence="1" type="ordered locus">Cphamn1_0738</name>
</gene>
<keyword evidence="1" id="KW-0449">Lipoprotein</keyword>
<sequence>MCFAQSLEPVPADSLTESQTESLMIDGYEPLQAKPGETLMLTVKTRSETIIPPYPEEVTIRTRWSIQPESGIRLDKSSGKLSIGEDVHNGTEYTISAEVKTSKGWITLDKRLYIYTSAGNPFVGLWQDRINDIWELLFEADGTFSVTAHPFEVYKDYWGTYRYDLDKKSIVFEVTGGNSIPEDKDLEGFFEISANGDLVLRDLSFGTLSEKAGRQNEYIFTR</sequence>
<dbReference type="AlphaFoldDB" id="B3ENG2"/>
<name>B3ENG2_CHLPB</name>
<dbReference type="SUPFAM" id="SSF69360">
    <property type="entry name" value="Cell wall binding repeat"/>
    <property type="match status" value="1"/>
</dbReference>
<dbReference type="STRING" id="331678.Cphamn1_0738"/>